<dbReference type="Proteomes" id="UP000636709">
    <property type="component" value="Unassembled WGS sequence"/>
</dbReference>
<feature type="domain" description="MULE transposase" evidence="2">
    <location>
        <begin position="249"/>
        <end position="342"/>
    </location>
</feature>
<dbReference type="Pfam" id="PF03101">
    <property type="entry name" value="FAR1"/>
    <property type="match status" value="1"/>
</dbReference>
<evidence type="ECO:0000313" key="3">
    <source>
        <dbReference type="EMBL" id="KAF8645667.1"/>
    </source>
</evidence>
<dbReference type="EMBL" id="JACEFO010002960">
    <property type="protein sequence ID" value="KAF8645667.1"/>
    <property type="molecule type" value="Genomic_DNA"/>
</dbReference>
<sequence length="374" mass="42617">MVSQNLPARWNYGAVERALRDAANRGDRCIFEPTVGKLFDSPEEAFEFFNMYSWEKGFGIRFNRLRKNGSGRKTRHDIVCACEGMDAARGLRSARTGCRAMITLLRGDDDGWFVSRFVDEHTHPLAATCGERRQWQSHSRIDQATRDIVRSLRENNVQISRVCSIIGGIHGATTHAPFSRQSIRTLCAKIAQESIEGDIEKTLALFTKIRMVDPCFTVELEMDSERRIKSMLWCHGSSIDSYKVFGDAVTFDTTYRTNLYNLPFGLFVGVNNHFQSTIFGGVMLTEETTESFVWAFEKFIEALGGSKPKTILTDQCLAMKSAIQRCMPTTRHRWCKWHVLKKAKESLGGIYSKNSTSKKEFHELLDEFMLEKGI</sequence>
<reference evidence="3" key="1">
    <citation type="submission" date="2020-07" db="EMBL/GenBank/DDBJ databases">
        <title>Genome sequence and genetic diversity analysis of an under-domesticated orphan crop, white fonio (Digitaria exilis).</title>
        <authorList>
            <person name="Bennetzen J.L."/>
            <person name="Chen S."/>
            <person name="Ma X."/>
            <person name="Wang X."/>
            <person name="Yssel A.E.J."/>
            <person name="Chaluvadi S.R."/>
            <person name="Johnson M."/>
            <person name="Gangashetty P."/>
            <person name="Hamidou F."/>
            <person name="Sanogo M.D."/>
            <person name="Zwaenepoel A."/>
            <person name="Wallace J."/>
            <person name="Van De Peer Y."/>
            <person name="Van Deynze A."/>
        </authorList>
    </citation>
    <scope>NUCLEOTIDE SEQUENCE</scope>
    <source>
        <tissue evidence="3">Leaves</tissue>
    </source>
</reference>
<gene>
    <name evidence="3" type="ORF">HU200_066131</name>
</gene>
<keyword evidence="4" id="KW-1185">Reference proteome</keyword>
<name>A0A834ZYS3_9POAL</name>
<accession>A0A834ZYS3</accession>
<evidence type="ECO:0008006" key="5">
    <source>
        <dbReference type="Google" id="ProtNLM"/>
    </source>
</evidence>
<evidence type="ECO:0000313" key="4">
    <source>
        <dbReference type="Proteomes" id="UP000636709"/>
    </source>
</evidence>
<feature type="domain" description="FAR1" evidence="1">
    <location>
        <begin position="47"/>
        <end position="126"/>
    </location>
</feature>
<dbReference type="PANTHER" id="PTHR47718">
    <property type="entry name" value="OS01G0519700 PROTEIN"/>
    <property type="match status" value="1"/>
</dbReference>
<proteinExistence type="predicted"/>
<dbReference type="AlphaFoldDB" id="A0A834ZYS3"/>
<dbReference type="InterPro" id="IPR004330">
    <property type="entry name" value="FAR1_DNA_bnd_dom"/>
</dbReference>
<dbReference type="Pfam" id="PF10551">
    <property type="entry name" value="MULE"/>
    <property type="match status" value="1"/>
</dbReference>
<comment type="caution">
    <text evidence="3">The sequence shown here is derived from an EMBL/GenBank/DDBJ whole genome shotgun (WGS) entry which is preliminary data.</text>
</comment>
<dbReference type="InterPro" id="IPR018289">
    <property type="entry name" value="MULE_transposase_dom"/>
</dbReference>
<dbReference type="OrthoDB" id="682959at2759"/>
<evidence type="ECO:0000259" key="2">
    <source>
        <dbReference type="Pfam" id="PF10551"/>
    </source>
</evidence>
<protein>
    <recommendedName>
        <fullName evidence="5">Protein FAR1-RELATED SEQUENCE</fullName>
    </recommendedName>
</protein>
<evidence type="ECO:0000259" key="1">
    <source>
        <dbReference type="Pfam" id="PF03101"/>
    </source>
</evidence>
<organism evidence="3 4">
    <name type="scientific">Digitaria exilis</name>
    <dbReference type="NCBI Taxonomy" id="1010633"/>
    <lineage>
        <taxon>Eukaryota</taxon>
        <taxon>Viridiplantae</taxon>
        <taxon>Streptophyta</taxon>
        <taxon>Embryophyta</taxon>
        <taxon>Tracheophyta</taxon>
        <taxon>Spermatophyta</taxon>
        <taxon>Magnoliopsida</taxon>
        <taxon>Liliopsida</taxon>
        <taxon>Poales</taxon>
        <taxon>Poaceae</taxon>
        <taxon>PACMAD clade</taxon>
        <taxon>Panicoideae</taxon>
        <taxon>Panicodae</taxon>
        <taxon>Paniceae</taxon>
        <taxon>Anthephorinae</taxon>
        <taxon>Digitaria</taxon>
    </lineage>
</organism>